<dbReference type="Gene3D" id="3.30.70.580">
    <property type="entry name" value="Pseudouridine synthase I, catalytic domain, N-terminal subdomain"/>
    <property type="match status" value="1"/>
</dbReference>
<proteinExistence type="inferred from homology"/>
<dbReference type="InterPro" id="IPR020103">
    <property type="entry name" value="PsdUridine_synth_cat_dom_sf"/>
</dbReference>
<dbReference type="InterPro" id="IPR001406">
    <property type="entry name" value="PsdUridine_synth_TruA"/>
</dbReference>
<organism evidence="7 8">
    <name type="scientific">Cognatiluteimonas sedimenti</name>
    <dbReference type="NCBI Taxonomy" id="2927791"/>
    <lineage>
        <taxon>Bacteria</taxon>
        <taxon>Pseudomonadati</taxon>
        <taxon>Pseudomonadota</taxon>
        <taxon>Gammaproteobacteria</taxon>
        <taxon>Lysobacterales</taxon>
        <taxon>Lysobacteraceae</taxon>
        <taxon>Cognatiluteimonas</taxon>
    </lineage>
</organism>
<gene>
    <name evidence="4 7" type="primary">truA</name>
    <name evidence="7" type="ORF">MQC88_03500</name>
</gene>
<dbReference type="SUPFAM" id="SSF55120">
    <property type="entry name" value="Pseudouridine synthase"/>
    <property type="match status" value="1"/>
</dbReference>
<comment type="catalytic activity">
    <reaction evidence="4 5">
        <text>uridine(38/39/40) in tRNA = pseudouridine(38/39/40) in tRNA</text>
        <dbReference type="Rhea" id="RHEA:22376"/>
        <dbReference type="Rhea" id="RHEA-COMP:10085"/>
        <dbReference type="Rhea" id="RHEA-COMP:10087"/>
        <dbReference type="ChEBI" id="CHEBI:65314"/>
        <dbReference type="ChEBI" id="CHEBI:65315"/>
        <dbReference type="EC" id="5.4.99.12"/>
    </reaction>
</comment>
<feature type="domain" description="Pseudouridine synthase I TruA alpha/beta" evidence="6">
    <location>
        <begin position="150"/>
        <end position="252"/>
    </location>
</feature>
<keyword evidence="8" id="KW-1185">Reference proteome</keyword>
<dbReference type="NCBIfam" id="TIGR00071">
    <property type="entry name" value="hisT_truA"/>
    <property type="match status" value="1"/>
</dbReference>
<feature type="domain" description="Pseudouridine synthase I TruA alpha/beta" evidence="6">
    <location>
        <begin position="8"/>
        <end position="110"/>
    </location>
</feature>
<dbReference type="PANTHER" id="PTHR11142:SF0">
    <property type="entry name" value="TRNA PSEUDOURIDINE SYNTHASE-LIKE 1"/>
    <property type="match status" value="1"/>
</dbReference>
<evidence type="ECO:0000256" key="1">
    <source>
        <dbReference type="ARBA" id="ARBA00009375"/>
    </source>
</evidence>
<dbReference type="GO" id="GO:0160147">
    <property type="term" value="F:tRNA pseudouridine(38-40) synthase activity"/>
    <property type="evidence" value="ECO:0007669"/>
    <property type="project" value="UniProtKB-EC"/>
</dbReference>
<sequence>MRYALGVEYDGSGFSGWQRLNRPGEPERRSEPTLQSALEQALSFVAGHGVETVCAGRTDAGVHAACQVVHFDSHAMREPRGWMLGTTSRLPPAVCVLWCVPVADDFHARFSARARRYRYRILNRAVRPALQRQYLSWERKPLDADAMHRAAQALRGEHDFSAFRTVHCQAPHPRRDLQHIAVRRDGAIVEVEVQANAFLHHMVRNIVGSLLPVGRGEAAEDWIAQLLAGRDRAAAGPTAPADGLVFVGPRYPGECGLPAEVTL</sequence>
<comment type="function">
    <text evidence="4">Formation of pseudouridine at positions 38, 39 and 40 in the anticodon stem and loop of transfer RNAs.</text>
</comment>
<reference evidence="7 8" key="1">
    <citation type="submission" date="2022-03" db="EMBL/GenBank/DDBJ databases">
        <title>Luteimonas soily sp. nov., a novel bacterium isolated from the soil.</title>
        <authorList>
            <person name="Zhang X."/>
        </authorList>
    </citation>
    <scope>NUCLEOTIDE SEQUENCE [LARGE SCALE GENOMIC DNA]</scope>
    <source>
        <strain evidence="7 8">50</strain>
    </source>
</reference>
<comment type="subunit">
    <text evidence="4">Homodimer.</text>
</comment>
<evidence type="ECO:0000256" key="4">
    <source>
        <dbReference type="HAMAP-Rule" id="MF_00171"/>
    </source>
</evidence>
<keyword evidence="3 4" id="KW-0413">Isomerase</keyword>
<dbReference type="Gene3D" id="3.30.70.660">
    <property type="entry name" value="Pseudouridine synthase I, catalytic domain, C-terminal subdomain"/>
    <property type="match status" value="1"/>
</dbReference>
<name>A0ABT0A219_9GAMM</name>
<dbReference type="RefSeq" id="WP_243319234.1">
    <property type="nucleotide sequence ID" value="NZ_JALGCL010000001.1"/>
</dbReference>
<evidence type="ECO:0000259" key="6">
    <source>
        <dbReference type="Pfam" id="PF01416"/>
    </source>
</evidence>
<feature type="binding site" evidence="4">
    <location>
        <position position="117"/>
    </location>
    <ligand>
        <name>substrate</name>
    </ligand>
</feature>
<evidence type="ECO:0000256" key="2">
    <source>
        <dbReference type="ARBA" id="ARBA00022694"/>
    </source>
</evidence>
<dbReference type="Pfam" id="PF01416">
    <property type="entry name" value="PseudoU_synth_1"/>
    <property type="match status" value="2"/>
</dbReference>
<evidence type="ECO:0000256" key="5">
    <source>
        <dbReference type="RuleBase" id="RU003792"/>
    </source>
</evidence>
<dbReference type="Proteomes" id="UP001165423">
    <property type="component" value="Unassembled WGS sequence"/>
</dbReference>
<dbReference type="HAMAP" id="MF_00171">
    <property type="entry name" value="TruA"/>
    <property type="match status" value="1"/>
</dbReference>
<comment type="caution">
    <text evidence="4">Lacks conserved residue(s) required for the propagation of feature annotation.</text>
</comment>
<accession>A0ABT0A219</accession>
<dbReference type="CDD" id="cd02570">
    <property type="entry name" value="PseudoU_synth_EcTruA"/>
    <property type="match status" value="1"/>
</dbReference>
<dbReference type="EMBL" id="JALGCL010000001">
    <property type="protein sequence ID" value="MCJ0825033.1"/>
    <property type="molecule type" value="Genomic_DNA"/>
</dbReference>
<evidence type="ECO:0000313" key="8">
    <source>
        <dbReference type="Proteomes" id="UP001165423"/>
    </source>
</evidence>
<comment type="caution">
    <text evidence="7">The sequence shown here is derived from an EMBL/GenBank/DDBJ whole genome shotgun (WGS) entry which is preliminary data.</text>
</comment>
<dbReference type="PIRSF" id="PIRSF001430">
    <property type="entry name" value="tRNA_psdUrid_synth"/>
    <property type="match status" value="1"/>
</dbReference>
<dbReference type="InterPro" id="IPR020094">
    <property type="entry name" value="TruA/RsuA/RluB/E/F_N"/>
</dbReference>
<evidence type="ECO:0000256" key="3">
    <source>
        <dbReference type="ARBA" id="ARBA00023235"/>
    </source>
</evidence>
<comment type="similarity">
    <text evidence="1 4 5">Belongs to the tRNA pseudouridine synthase TruA family.</text>
</comment>
<protein>
    <recommendedName>
        <fullName evidence="4">tRNA pseudouridine synthase A</fullName>
        <ecNumber evidence="4">5.4.99.12</ecNumber>
    </recommendedName>
    <alternativeName>
        <fullName evidence="4">tRNA pseudouridine(38-40) synthase</fullName>
    </alternativeName>
    <alternativeName>
        <fullName evidence="4">tRNA pseudouridylate synthase I</fullName>
    </alternativeName>
    <alternativeName>
        <fullName evidence="4">tRNA-uridine isomerase I</fullName>
    </alternativeName>
</protein>
<dbReference type="InterPro" id="IPR020097">
    <property type="entry name" value="PsdUridine_synth_TruA_a/b_dom"/>
</dbReference>
<keyword evidence="2 4" id="KW-0819">tRNA processing</keyword>
<dbReference type="EC" id="5.4.99.12" evidence="4"/>
<feature type="active site" description="Nucleophile" evidence="4">
    <location>
        <position position="59"/>
    </location>
</feature>
<dbReference type="InterPro" id="IPR020095">
    <property type="entry name" value="PsdUridine_synth_TruA_C"/>
</dbReference>
<dbReference type="PANTHER" id="PTHR11142">
    <property type="entry name" value="PSEUDOURIDYLATE SYNTHASE"/>
    <property type="match status" value="1"/>
</dbReference>
<evidence type="ECO:0000313" key="7">
    <source>
        <dbReference type="EMBL" id="MCJ0825033.1"/>
    </source>
</evidence>